<comment type="caution">
    <text evidence="6">The sequence shown here is derived from an EMBL/GenBank/DDBJ whole genome shotgun (WGS) entry which is preliminary data.</text>
</comment>
<accession>A0A5J9T5T1</accession>
<dbReference type="PANTHER" id="PTHR27007">
    <property type="match status" value="1"/>
</dbReference>
<evidence type="ECO:0000313" key="7">
    <source>
        <dbReference type="Proteomes" id="UP000324897"/>
    </source>
</evidence>
<dbReference type="Gramene" id="TVU06695">
    <property type="protein sequence ID" value="TVU06695"/>
    <property type="gene ID" value="EJB05_49919"/>
</dbReference>
<dbReference type="OrthoDB" id="4062651at2759"/>
<dbReference type="Gene3D" id="3.30.200.20">
    <property type="entry name" value="Phosphorylase Kinase, domain 1"/>
    <property type="match status" value="1"/>
</dbReference>
<sequence>NTITPTPRKDNKSLIISLVAAAAASAFLFLLLGILRTIDNPDERSNQFLSPNGASPNRFSYDMLATATGNFSDSKKLGEGGFGSVYKGFLIKMNLDVAIKRMSKHSRLGWKEYISEITIINHLRHRNLVQLIGFCHTHDELLLVYKLMPKGSLDKHLHNQENILPWKPRYDIVLGIGSALLYLHQDCEQGVLHRDIKSNIYSFGVLLLEVACGRRPAIMGFQDNTIHLTQWVSEMCGRGNILDGRGNILDAAEHQNIHDYRSIRSP</sequence>
<dbReference type="Proteomes" id="UP000324897">
    <property type="component" value="Unassembled WGS sequence"/>
</dbReference>
<feature type="transmembrane region" description="Helical" evidence="4">
    <location>
        <begin position="14"/>
        <end position="35"/>
    </location>
</feature>
<evidence type="ECO:0000256" key="2">
    <source>
        <dbReference type="ARBA" id="ARBA00022840"/>
    </source>
</evidence>
<evidence type="ECO:0000259" key="5">
    <source>
        <dbReference type="PROSITE" id="PS50011"/>
    </source>
</evidence>
<dbReference type="SUPFAM" id="SSF56112">
    <property type="entry name" value="Protein kinase-like (PK-like)"/>
    <property type="match status" value="1"/>
</dbReference>
<dbReference type="PROSITE" id="PS50011">
    <property type="entry name" value="PROTEIN_KINASE_DOM"/>
    <property type="match status" value="1"/>
</dbReference>
<dbReference type="InterPro" id="IPR017441">
    <property type="entry name" value="Protein_kinase_ATP_BS"/>
</dbReference>
<keyword evidence="4" id="KW-0812">Transmembrane</keyword>
<evidence type="ECO:0000256" key="1">
    <source>
        <dbReference type="ARBA" id="ARBA00022741"/>
    </source>
</evidence>
<feature type="non-terminal residue" evidence="6">
    <location>
        <position position="1"/>
    </location>
</feature>
<dbReference type="InterPro" id="IPR011009">
    <property type="entry name" value="Kinase-like_dom_sf"/>
</dbReference>
<evidence type="ECO:0000256" key="4">
    <source>
        <dbReference type="SAM" id="Phobius"/>
    </source>
</evidence>
<organism evidence="6 7">
    <name type="scientific">Eragrostis curvula</name>
    <name type="common">weeping love grass</name>
    <dbReference type="NCBI Taxonomy" id="38414"/>
    <lineage>
        <taxon>Eukaryota</taxon>
        <taxon>Viridiplantae</taxon>
        <taxon>Streptophyta</taxon>
        <taxon>Embryophyta</taxon>
        <taxon>Tracheophyta</taxon>
        <taxon>Spermatophyta</taxon>
        <taxon>Magnoliopsida</taxon>
        <taxon>Liliopsida</taxon>
        <taxon>Poales</taxon>
        <taxon>Poaceae</taxon>
        <taxon>PACMAD clade</taxon>
        <taxon>Chloridoideae</taxon>
        <taxon>Eragrostideae</taxon>
        <taxon>Eragrostidinae</taxon>
        <taxon>Eragrostis</taxon>
    </lineage>
</organism>
<dbReference type="Pfam" id="PF00069">
    <property type="entry name" value="Pkinase"/>
    <property type="match status" value="1"/>
</dbReference>
<dbReference type="Gene3D" id="1.10.510.10">
    <property type="entry name" value="Transferase(Phosphotransferase) domain 1"/>
    <property type="match status" value="2"/>
</dbReference>
<dbReference type="InterPro" id="IPR050528">
    <property type="entry name" value="L-type_Lectin-RKs"/>
</dbReference>
<keyword evidence="2 3" id="KW-0067">ATP-binding</keyword>
<dbReference type="PROSITE" id="PS00107">
    <property type="entry name" value="PROTEIN_KINASE_ATP"/>
    <property type="match status" value="1"/>
</dbReference>
<protein>
    <recommendedName>
        <fullName evidence="5">Protein kinase domain-containing protein</fullName>
    </recommendedName>
</protein>
<evidence type="ECO:0000313" key="6">
    <source>
        <dbReference type="EMBL" id="TVU06695.1"/>
    </source>
</evidence>
<proteinExistence type="predicted"/>
<dbReference type="EMBL" id="RWGY01000051">
    <property type="protein sequence ID" value="TVU06695.1"/>
    <property type="molecule type" value="Genomic_DNA"/>
</dbReference>
<dbReference type="AlphaFoldDB" id="A0A5J9T5T1"/>
<dbReference type="GO" id="GO:0004672">
    <property type="term" value="F:protein kinase activity"/>
    <property type="evidence" value="ECO:0007669"/>
    <property type="project" value="InterPro"/>
</dbReference>
<dbReference type="InterPro" id="IPR000719">
    <property type="entry name" value="Prot_kinase_dom"/>
</dbReference>
<dbReference type="FunFam" id="3.30.200.20:FF:000168">
    <property type="entry name" value="L-type lectin-domain containing receptor kinase IX.1"/>
    <property type="match status" value="1"/>
</dbReference>
<gene>
    <name evidence="6" type="ORF">EJB05_49919</name>
</gene>
<feature type="binding site" evidence="3">
    <location>
        <position position="100"/>
    </location>
    <ligand>
        <name>ATP</name>
        <dbReference type="ChEBI" id="CHEBI:30616"/>
    </ligand>
</feature>
<reference evidence="6 7" key="1">
    <citation type="journal article" date="2019" name="Sci. Rep.">
        <title>A high-quality genome of Eragrostis curvula grass provides insights into Poaceae evolution and supports new strategies to enhance forage quality.</title>
        <authorList>
            <person name="Carballo J."/>
            <person name="Santos B.A.C.M."/>
            <person name="Zappacosta D."/>
            <person name="Garbus I."/>
            <person name="Selva J.P."/>
            <person name="Gallo C.A."/>
            <person name="Diaz A."/>
            <person name="Albertini E."/>
            <person name="Caccamo M."/>
            <person name="Echenique V."/>
        </authorList>
    </citation>
    <scope>NUCLEOTIDE SEQUENCE [LARGE SCALE GENOMIC DNA]</scope>
    <source>
        <strain evidence="7">cv. Victoria</strain>
        <tissue evidence="6">Leaf</tissue>
    </source>
</reference>
<keyword evidence="7" id="KW-1185">Reference proteome</keyword>
<keyword evidence="4" id="KW-1133">Transmembrane helix</keyword>
<feature type="domain" description="Protein kinase" evidence="5">
    <location>
        <begin position="71"/>
        <end position="266"/>
    </location>
</feature>
<keyword evidence="4" id="KW-0472">Membrane</keyword>
<name>A0A5J9T5T1_9POAL</name>
<dbReference type="GO" id="GO:0005524">
    <property type="term" value="F:ATP binding"/>
    <property type="evidence" value="ECO:0007669"/>
    <property type="project" value="UniProtKB-UniRule"/>
</dbReference>
<keyword evidence="1 3" id="KW-0547">Nucleotide-binding</keyword>
<feature type="non-terminal residue" evidence="6">
    <location>
        <position position="266"/>
    </location>
</feature>
<evidence type="ECO:0000256" key="3">
    <source>
        <dbReference type="PROSITE-ProRule" id="PRU10141"/>
    </source>
</evidence>